<dbReference type="SUPFAM" id="SSF53098">
    <property type="entry name" value="Ribonuclease H-like"/>
    <property type="match status" value="1"/>
</dbReference>
<dbReference type="Pfam" id="PF13456">
    <property type="entry name" value="RVT_3"/>
    <property type="match status" value="1"/>
</dbReference>
<dbReference type="GO" id="GO:0003676">
    <property type="term" value="F:nucleic acid binding"/>
    <property type="evidence" value="ECO:0007669"/>
    <property type="project" value="InterPro"/>
</dbReference>
<dbReference type="Gene3D" id="3.30.420.10">
    <property type="entry name" value="Ribonuclease H-like superfamily/Ribonuclease H"/>
    <property type="match status" value="1"/>
</dbReference>
<dbReference type="CDD" id="cd06222">
    <property type="entry name" value="RNase_H_like"/>
    <property type="match status" value="1"/>
</dbReference>
<dbReference type="InterPro" id="IPR036397">
    <property type="entry name" value="RNaseH_sf"/>
</dbReference>
<evidence type="ECO:0000313" key="2">
    <source>
        <dbReference type="EMBL" id="OIT20574.1"/>
    </source>
</evidence>
<dbReference type="PANTHER" id="PTHR47723:SF7">
    <property type="entry name" value="RNASE H FAMILY PROTEIN"/>
    <property type="match status" value="1"/>
</dbReference>
<dbReference type="EMBL" id="MJEQ01005127">
    <property type="protein sequence ID" value="OIT20574.1"/>
    <property type="molecule type" value="Genomic_DNA"/>
</dbReference>
<name>A0A1J6JTT3_NICAT</name>
<dbReference type="SMR" id="A0A1J6JTT3"/>
<dbReference type="OMA" id="HIYSEAN"/>
<dbReference type="InterPro" id="IPR044730">
    <property type="entry name" value="RNase_H-like_dom_plant"/>
</dbReference>
<reference evidence="2" key="1">
    <citation type="submission" date="2016-11" db="EMBL/GenBank/DDBJ databases">
        <title>The genome of Nicotiana attenuata.</title>
        <authorList>
            <person name="Xu S."/>
            <person name="Brockmoeller T."/>
            <person name="Gaquerel E."/>
            <person name="Navarro A."/>
            <person name="Kuhl H."/>
            <person name="Gase K."/>
            <person name="Ling Z."/>
            <person name="Zhou W."/>
            <person name="Kreitzer C."/>
            <person name="Stanke M."/>
            <person name="Tang H."/>
            <person name="Lyons E."/>
            <person name="Pandey P."/>
            <person name="Pandey S.P."/>
            <person name="Timmermann B."/>
            <person name="Baldwin I.T."/>
        </authorList>
    </citation>
    <scope>NUCLEOTIDE SEQUENCE [LARGE SCALE GENOMIC DNA]</scope>
    <source>
        <strain evidence="2">UT</strain>
    </source>
</reference>
<feature type="domain" description="RNase H type-1" evidence="1">
    <location>
        <begin position="1"/>
        <end position="103"/>
    </location>
</feature>
<gene>
    <name evidence="2" type="ORF">A4A49_59603</name>
</gene>
<dbReference type="AlphaFoldDB" id="A0A1J6JTT3"/>
<proteinExistence type="predicted"/>
<sequence>IIRNQNGHFIHAMAIPLGEGINNYAETEAARIGVQWCLDNGFPRIQLEADSALLVRWLTEKNEPPWALTEKISQLRLLCSLFEDFKITHVYREANCPADSLSKLSHELTLPAHFTNVASLPSYIRGQIIQDQWSTPAFRHKTTKKIKVPLHMASTSSHGYG</sequence>
<dbReference type="InterPro" id="IPR012337">
    <property type="entry name" value="RNaseH-like_sf"/>
</dbReference>
<keyword evidence="3" id="KW-1185">Reference proteome</keyword>
<evidence type="ECO:0000259" key="1">
    <source>
        <dbReference type="Pfam" id="PF13456"/>
    </source>
</evidence>
<evidence type="ECO:0000313" key="3">
    <source>
        <dbReference type="Proteomes" id="UP000187609"/>
    </source>
</evidence>
<dbReference type="STRING" id="49451.A0A1J6JTT3"/>
<dbReference type="Gramene" id="OIT20574">
    <property type="protein sequence ID" value="OIT20574"/>
    <property type="gene ID" value="A4A49_59603"/>
</dbReference>
<feature type="non-terminal residue" evidence="2">
    <location>
        <position position="1"/>
    </location>
</feature>
<dbReference type="GO" id="GO:0004523">
    <property type="term" value="F:RNA-DNA hybrid ribonuclease activity"/>
    <property type="evidence" value="ECO:0007669"/>
    <property type="project" value="InterPro"/>
</dbReference>
<dbReference type="PANTHER" id="PTHR47723">
    <property type="entry name" value="OS05G0353850 PROTEIN"/>
    <property type="match status" value="1"/>
</dbReference>
<dbReference type="InterPro" id="IPR002156">
    <property type="entry name" value="RNaseH_domain"/>
</dbReference>
<dbReference type="InterPro" id="IPR053151">
    <property type="entry name" value="RNase_H-like"/>
</dbReference>
<protein>
    <recommendedName>
        <fullName evidence="1">RNase H type-1 domain-containing protein</fullName>
    </recommendedName>
</protein>
<dbReference type="Proteomes" id="UP000187609">
    <property type="component" value="Unassembled WGS sequence"/>
</dbReference>
<comment type="caution">
    <text evidence="2">The sequence shown here is derived from an EMBL/GenBank/DDBJ whole genome shotgun (WGS) entry which is preliminary data.</text>
</comment>
<organism evidence="2 3">
    <name type="scientific">Nicotiana attenuata</name>
    <name type="common">Coyote tobacco</name>
    <dbReference type="NCBI Taxonomy" id="49451"/>
    <lineage>
        <taxon>Eukaryota</taxon>
        <taxon>Viridiplantae</taxon>
        <taxon>Streptophyta</taxon>
        <taxon>Embryophyta</taxon>
        <taxon>Tracheophyta</taxon>
        <taxon>Spermatophyta</taxon>
        <taxon>Magnoliopsida</taxon>
        <taxon>eudicotyledons</taxon>
        <taxon>Gunneridae</taxon>
        <taxon>Pentapetalae</taxon>
        <taxon>asterids</taxon>
        <taxon>lamiids</taxon>
        <taxon>Solanales</taxon>
        <taxon>Solanaceae</taxon>
        <taxon>Nicotianoideae</taxon>
        <taxon>Nicotianeae</taxon>
        <taxon>Nicotiana</taxon>
    </lineage>
</organism>
<accession>A0A1J6JTT3</accession>